<gene>
    <name evidence="1" type="ORF">BpHYR1_051561</name>
</gene>
<proteinExistence type="predicted"/>
<dbReference type="AlphaFoldDB" id="A0A3M7RMM7"/>
<sequence>MTLNLFFSTFTIDERKKTPISYACRNDLRRKGSMVAVFHQSIHLIKILIASHFQMVSKLAPVILVSVKIVSNSNDHCMHLN</sequence>
<evidence type="ECO:0000313" key="2">
    <source>
        <dbReference type="Proteomes" id="UP000276133"/>
    </source>
</evidence>
<evidence type="ECO:0000313" key="1">
    <source>
        <dbReference type="EMBL" id="RNA24585.1"/>
    </source>
</evidence>
<protein>
    <submittedName>
        <fullName evidence="1">Uncharacterized protein</fullName>
    </submittedName>
</protein>
<organism evidence="1 2">
    <name type="scientific">Brachionus plicatilis</name>
    <name type="common">Marine rotifer</name>
    <name type="synonym">Brachionus muelleri</name>
    <dbReference type="NCBI Taxonomy" id="10195"/>
    <lineage>
        <taxon>Eukaryota</taxon>
        <taxon>Metazoa</taxon>
        <taxon>Spiralia</taxon>
        <taxon>Gnathifera</taxon>
        <taxon>Rotifera</taxon>
        <taxon>Eurotatoria</taxon>
        <taxon>Monogononta</taxon>
        <taxon>Pseudotrocha</taxon>
        <taxon>Ploima</taxon>
        <taxon>Brachionidae</taxon>
        <taxon>Brachionus</taxon>
    </lineage>
</organism>
<dbReference type="EMBL" id="REGN01003094">
    <property type="protein sequence ID" value="RNA24585.1"/>
    <property type="molecule type" value="Genomic_DNA"/>
</dbReference>
<reference evidence="1 2" key="1">
    <citation type="journal article" date="2018" name="Sci. Rep.">
        <title>Genomic signatures of local adaptation to the degree of environmental predictability in rotifers.</title>
        <authorList>
            <person name="Franch-Gras L."/>
            <person name="Hahn C."/>
            <person name="Garcia-Roger E.M."/>
            <person name="Carmona M.J."/>
            <person name="Serra M."/>
            <person name="Gomez A."/>
        </authorList>
    </citation>
    <scope>NUCLEOTIDE SEQUENCE [LARGE SCALE GENOMIC DNA]</scope>
    <source>
        <strain evidence="1">HYR1</strain>
    </source>
</reference>
<name>A0A3M7RMM7_BRAPC</name>
<dbReference type="Proteomes" id="UP000276133">
    <property type="component" value="Unassembled WGS sequence"/>
</dbReference>
<keyword evidence="2" id="KW-1185">Reference proteome</keyword>
<accession>A0A3M7RMM7</accession>
<comment type="caution">
    <text evidence="1">The sequence shown here is derived from an EMBL/GenBank/DDBJ whole genome shotgun (WGS) entry which is preliminary data.</text>
</comment>